<comment type="caution">
    <text evidence="2">The sequence shown here is derived from an EMBL/GenBank/DDBJ whole genome shotgun (WGS) entry which is preliminary data.</text>
</comment>
<feature type="domain" description="BTB" evidence="1">
    <location>
        <begin position="25"/>
        <end position="87"/>
    </location>
</feature>
<evidence type="ECO:0000259" key="1">
    <source>
        <dbReference type="PROSITE" id="PS50097"/>
    </source>
</evidence>
<organism evidence="2 3">
    <name type="scientific">Allacma fusca</name>
    <dbReference type="NCBI Taxonomy" id="39272"/>
    <lineage>
        <taxon>Eukaryota</taxon>
        <taxon>Metazoa</taxon>
        <taxon>Ecdysozoa</taxon>
        <taxon>Arthropoda</taxon>
        <taxon>Hexapoda</taxon>
        <taxon>Collembola</taxon>
        <taxon>Symphypleona</taxon>
        <taxon>Sminthuridae</taxon>
        <taxon>Allacma</taxon>
    </lineage>
</organism>
<dbReference type="PANTHER" id="PTHR24413">
    <property type="entry name" value="SPECKLE-TYPE POZ PROTEIN"/>
    <property type="match status" value="1"/>
</dbReference>
<sequence length="174" mass="19517">VPDKVEEQHSLALDLWSKLVTNEKTDIYLRSSDGDAIPAHKLLLSFRSPVLAQLIETTNGVLTLEVTTQILKSLLQYMYTDRVDPLDSPQVLIRFADSLELPGLKSICERELIDSITPQNVASLLLVADTFNCELLKKACMGYCEDNPHSIVKTVAWKVMEKVNPGLFEEVCQK</sequence>
<name>A0A8J2KPH1_9HEXA</name>
<dbReference type="EMBL" id="CAJVCH010174574">
    <property type="protein sequence ID" value="CAG7729176.1"/>
    <property type="molecule type" value="Genomic_DNA"/>
</dbReference>
<dbReference type="PROSITE" id="PS50097">
    <property type="entry name" value="BTB"/>
    <property type="match status" value="1"/>
</dbReference>
<dbReference type="AlphaFoldDB" id="A0A8J2KPH1"/>
<gene>
    <name evidence="2" type="ORF">AFUS01_LOCUS17910</name>
</gene>
<dbReference type="OrthoDB" id="6359816at2759"/>
<dbReference type="InterPro" id="IPR000210">
    <property type="entry name" value="BTB/POZ_dom"/>
</dbReference>
<feature type="non-terminal residue" evidence="2">
    <location>
        <position position="174"/>
    </location>
</feature>
<evidence type="ECO:0000313" key="3">
    <source>
        <dbReference type="Proteomes" id="UP000708208"/>
    </source>
</evidence>
<keyword evidence="3" id="KW-1185">Reference proteome</keyword>
<reference evidence="2" key="1">
    <citation type="submission" date="2021-06" db="EMBL/GenBank/DDBJ databases">
        <authorList>
            <person name="Hodson N. C."/>
            <person name="Mongue J. A."/>
            <person name="Jaron S. K."/>
        </authorList>
    </citation>
    <scope>NUCLEOTIDE SEQUENCE</scope>
</reference>
<evidence type="ECO:0000313" key="2">
    <source>
        <dbReference type="EMBL" id="CAG7729176.1"/>
    </source>
</evidence>
<dbReference type="SMART" id="SM00225">
    <property type="entry name" value="BTB"/>
    <property type="match status" value="1"/>
</dbReference>
<protein>
    <recommendedName>
        <fullName evidence="1">BTB domain-containing protein</fullName>
    </recommendedName>
</protein>
<dbReference type="Proteomes" id="UP000708208">
    <property type="component" value="Unassembled WGS sequence"/>
</dbReference>
<proteinExistence type="predicted"/>
<accession>A0A8J2KPH1</accession>
<dbReference type="Pfam" id="PF00651">
    <property type="entry name" value="BTB"/>
    <property type="match status" value="1"/>
</dbReference>